<accession>A0AAJ0HF10</accession>
<feature type="transmembrane region" description="Helical" evidence="2">
    <location>
        <begin position="513"/>
        <end position="537"/>
    </location>
</feature>
<protein>
    <submittedName>
        <fullName evidence="3">Uncharacterized protein</fullName>
    </submittedName>
</protein>
<feature type="transmembrane region" description="Helical" evidence="2">
    <location>
        <begin position="474"/>
        <end position="492"/>
    </location>
</feature>
<reference evidence="3" key="2">
    <citation type="submission" date="2023-06" db="EMBL/GenBank/DDBJ databases">
        <authorList>
            <consortium name="Lawrence Berkeley National Laboratory"/>
            <person name="Haridas S."/>
            <person name="Hensen N."/>
            <person name="Bonometti L."/>
            <person name="Westerberg I."/>
            <person name="Brannstrom I.O."/>
            <person name="Guillou S."/>
            <person name="Cros-Aarteil S."/>
            <person name="Calhoun S."/>
            <person name="Kuo A."/>
            <person name="Mondo S."/>
            <person name="Pangilinan J."/>
            <person name="Riley R."/>
            <person name="Labutti K."/>
            <person name="Andreopoulos B."/>
            <person name="Lipzen A."/>
            <person name="Chen C."/>
            <person name="Yanf M."/>
            <person name="Daum C."/>
            <person name="Ng V."/>
            <person name="Clum A."/>
            <person name="Steindorff A."/>
            <person name="Ohm R."/>
            <person name="Martin F."/>
            <person name="Silar P."/>
            <person name="Natvig D."/>
            <person name="Lalanne C."/>
            <person name="Gautier V."/>
            <person name="Ament-Velasquez S.L."/>
            <person name="Kruys A."/>
            <person name="Hutchinson M.I."/>
            <person name="Powell A.J."/>
            <person name="Barry K."/>
            <person name="Miller A.N."/>
            <person name="Grigoriev I.V."/>
            <person name="Debuchy R."/>
            <person name="Gladieux P."/>
            <person name="Thoren M.H."/>
            <person name="Johannesson H."/>
        </authorList>
    </citation>
    <scope>NUCLEOTIDE SEQUENCE</scope>
    <source>
        <strain evidence="3">CBS 955.72</strain>
    </source>
</reference>
<feature type="region of interest" description="Disordered" evidence="1">
    <location>
        <begin position="113"/>
        <end position="165"/>
    </location>
</feature>
<name>A0AAJ0HF10_9PEZI</name>
<evidence type="ECO:0000313" key="3">
    <source>
        <dbReference type="EMBL" id="KAK3349446.1"/>
    </source>
</evidence>
<dbReference type="AlphaFoldDB" id="A0AAJ0HF10"/>
<dbReference type="Proteomes" id="UP001275084">
    <property type="component" value="Unassembled WGS sequence"/>
</dbReference>
<gene>
    <name evidence="3" type="ORF">B0T25DRAFT_570076</name>
</gene>
<evidence type="ECO:0000313" key="4">
    <source>
        <dbReference type="Proteomes" id="UP001275084"/>
    </source>
</evidence>
<comment type="caution">
    <text evidence="3">The sequence shown here is derived from an EMBL/GenBank/DDBJ whole genome shotgun (WGS) entry which is preliminary data.</text>
</comment>
<feature type="region of interest" description="Disordered" evidence="1">
    <location>
        <begin position="1"/>
        <end position="101"/>
    </location>
</feature>
<proteinExistence type="predicted"/>
<reference evidence="3" key="1">
    <citation type="journal article" date="2023" name="Mol. Phylogenet. Evol.">
        <title>Genome-scale phylogeny and comparative genomics of the fungal order Sordariales.</title>
        <authorList>
            <person name="Hensen N."/>
            <person name="Bonometti L."/>
            <person name="Westerberg I."/>
            <person name="Brannstrom I.O."/>
            <person name="Guillou S."/>
            <person name="Cros-Aarteil S."/>
            <person name="Calhoun S."/>
            <person name="Haridas S."/>
            <person name="Kuo A."/>
            <person name="Mondo S."/>
            <person name="Pangilinan J."/>
            <person name="Riley R."/>
            <person name="LaButti K."/>
            <person name="Andreopoulos B."/>
            <person name="Lipzen A."/>
            <person name="Chen C."/>
            <person name="Yan M."/>
            <person name="Daum C."/>
            <person name="Ng V."/>
            <person name="Clum A."/>
            <person name="Steindorff A."/>
            <person name="Ohm R.A."/>
            <person name="Martin F."/>
            <person name="Silar P."/>
            <person name="Natvig D.O."/>
            <person name="Lalanne C."/>
            <person name="Gautier V."/>
            <person name="Ament-Velasquez S.L."/>
            <person name="Kruys A."/>
            <person name="Hutchinson M.I."/>
            <person name="Powell A.J."/>
            <person name="Barry K."/>
            <person name="Miller A.N."/>
            <person name="Grigoriev I.V."/>
            <person name="Debuchy R."/>
            <person name="Gladieux P."/>
            <person name="Hiltunen Thoren M."/>
            <person name="Johannesson H."/>
        </authorList>
    </citation>
    <scope>NUCLEOTIDE SEQUENCE</scope>
    <source>
        <strain evidence="3">CBS 955.72</strain>
    </source>
</reference>
<keyword evidence="2" id="KW-1133">Transmembrane helix</keyword>
<keyword evidence="2" id="KW-0812">Transmembrane</keyword>
<dbReference type="EMBL" id="JAUIQD010000005">
    <property type="protein sequence ID" value="KAK3349446.1"/>
    <property type="molecule type" value="Genomic_DNA"/>
</dbReference>
<evidence type="ECO:0000256" key="1">
    <source>
        <dbReference type="SAM" id="MobiDB-lite"/>
    </source>
</evidence>
<sequence>MNNDKNLPSASFNKPKEMGSKVGNVDGSRSDTGVSNFNPAAARSRKSGSPATNVVAKQAVSKGPRDGDSSSQKPLGSEKAKSALRLTVTIPESPYTGTPLEVVPIIEKEIPARESSTQANPAEHEQESDMPPSPASSKVVSSPDDDEHAMEDVDLGPRPYTLPKDLPELLTSVEPIPEFEERQAERSRAPSVTYRQMSAAPPLTGNTIDTPFVTAESAIHGPVPTGDADTQIGYMEYNHGPMDDDDIATIHHLASKLAQRQPRTSSETTESLVGSDVSSIDKAILKHVKQLWPKQKVDNSNQGLLTAFDSRLTRMETKLVGQASYNKSMALLWPRIEACEGGITRLDESLLHLTQNFWTARESQSEKVAAYHTVSEKAAELVSKLEDKITKLPAPASHPATVTPTPTPAPTPDLETARKIAKIEQDLAAVTTTTRRLMTDTRTPAPVPAPAVQENNHPIDRRWPGPPAPHVPTIPPIIWLLLAFGMFVRAAAASTRLAEGSGPYINGGFRNDLYSVVMFQSWLEFLIFSLALFFLGVRQRYVW</sequence>
<organism evidence="3 4">
    <name type="scientific">Lasiosphaeria hispida</name>
    <dbReference type="NCBI Taxonomy" id="260671"/>
    <lineage>
        <taxon>Eukaryota</taxon>
        <taxon>Fungi</taxon>
        <taxon>Dikarya</taxon>
        <taxon>Ascomycota</taxon>
        <taxon>Pezizomycotina</taxon>
        <taxon>Sordariomycetes</taxon>
        <taxon>Sordariomycetidae</taxon>
        <taxon>Sordariales</taxon>
        <taxon>Lasiosphaeriaceae</taxon>
        <taxon>Lasiosphaeria</taxon>
    </lineage>
</organism>
<keyword evidence="2" id="KW-0472">Membrane</keyword>
<evidence type="ECO:0000256" key="2">
    <source>
        <dbReference type="SAM" id="Phobius"/>
    </source>
</evidence>
<keyword evidence="4" id="KW-1185">Reference proteome</keyword>
<feature type="compositionally biased region" description="Polar residues" evidence="1">
    <location>
        <begin position="1"/>
        <end position="12"/>
    </location>
</feature>
<feature type="compositionally biased region" description="Acidic residues" evidence="1">
    <location>
        <begin position="143"/>
        <end position="154"/>
    </location>
</feature>